<name>A0A9P5ZZ54_PLEER</name>
<evidence type="ECO:0000313" key="2">
    <source>
        <dbReference type="Proteomes" id="UP000807025"/>
    </source>
</evidence>
<dbReference type="EMBL" id="MU154547">
    <property type="protein sequence ID" value="KAF9496968.1"/>
    <property type="molecule type" value="Genomic_DNA"/>
</dbReference>
<organism evidence="1 2">
    <name type="scientific">Pleurotus eryngii</name>
    <name type="common">Boletus of the steppes</name>
    <dbReference type="NCBI Taxonomy" id="5323"/>
    <lineage>
        <taxon>Eukaryota</taxon>
        <taxon>Fungi</taxon>
        <taxon>Dikarya</taxon>
        <taxon>Basidiomycota</taxon>
        <taxon>Agaricomycotina</taxon>
        <taxon>Agaricomycetes</taxon>
        <taxon>Agaricomycetidae</taxon>
        <taxon>Agaricales</taxon>
        <taxon>Pleurotineae</taxon>
        <taxon>Pleurotaceae</taxon>
        <taxon>Pleurotus</taxon>
    </lineage>
</organism>
<sequence>MSSKPPARRVYNTCDGACVQLVEGGRWLLCFTSGGSTMAHDPDSLDGRRYILIPPPDKRSHKRIAGSAIHHIRRRPKPEFYLAITHQNQNEFARIFIYRMTVGESGRLAATHLTSFNTLCASWSHLACLYEGQFLRLQEKDFYPDVYDWHNSTTLCHRKVSLANDDPYSARLLPRNRLLALFKDTVQVLGIPAMQFISGLALFGQRAPILHSVALRCTLLPGIPRPRPMWHWTST</sequence>
<proteinExistence type="predicted"/>
<accession>A0A9P5ZZ54</accession>
<dbReference type="Proteomes" id="UP000807025">
    <property type="component" value="Unassembled WGS sequence"/>
</dbReference>
<gene>
    <name evidence="1" type="ORF">BDN71DRAFT_653173</name>
</gene>
<keyword evidence="2" id="KW-1185">Reference proteome</keyword>
<protein>
    <submittedName>
        <fullName evidence="1">Uncharacterized protein</fullName>
    </submittedName>
</protein>
<evidence type="ECO:0000313" key="1">
    <source>
        <dbReference type="EMBL" id="KAF9496968.1"/>
    </source>
</evidence>
<comment type="caution">
    <text evidence="1">The sequence shown here is derived from an EMBL/GenBank/DDBJ whole genome shotgun (WGS) entry which is preliminary data.</text>
</comment>
<dbReference type="AlphaFoldDB" id="A0A9P5ZZ54"/>
<reference evidence="1" key="1">
    <citation type="submission" date="2020-11" db="EMBL/GenBank/DDBJ databases">
        <authorList>
            <consortium name="DOE Joint Genome Institute"/>
            <person name="Ahrendt S."/>
            <person name="Riley R."/>
            <person name="Andreopoulos W."/>
            <person name="Labutti K."/>
            <person name="Pangilinan J."/>
            <person name="Ruiz-Duenas F.J."/>
            <person name="Barrasa J.M."/>
            <person name="Sanchez-Garcia M."/>
            <person name="Camarero S."/>
            <person name="Miyauchi S."/>
            <person name="Serrano A."/>
            <person name="Linde D."/>
            <person name="Babiker R."/>
            <person name="Drula E."/>
            <person name="Ayuso-Fernandez I."/>
            <person name="Pacheco R."/>
            <person name="Padilla G."/>
            <person name="Ferreira P."/>
            <person name="Barriuso J."/>
            <person name="Kellner H."/>
            <person name="Castanera R."/>
            <person name="Alfaro M."/>
            <person name="Ramirez L."/>
            <person name="Pisabarro A.G."/>
            <person name="Kuo A."/>
            <person name="Tritt A."/>
            <person name="Lipzen A."/>
            <person name="He G."/>
            <person name="Yan M."/>
            <person name="Ng V."/>
            <person name="Cullen D."/>
            <person name="Martin F."/>
            <person name="Rosso M.-N."/>
            <person name="Henrissat B."/>
            <person name="Hibbett D."/>
            <person name="Martinez A.T."/>
            <person name="Grigoriev I.V."/>
        </authorList>
    </citation>
    <scope>NUCLEOTIDE SEQUENCE</scope>
    <source>
        <strain evidence="1">ATCC 90797</strain>
    </source>
</reference>